<feature type="transmembrane region" description="Helical" evidence="6">
    <location>
        <begin position="225"/>
        <end position="245"/>
    </location>
</feature>
<dbReference type="PANTHER" id="PTHR11101">
    <property type="entry name" value="PHOSPHATE TRANSPORTER"/>
    <property type="match status" value="1"/>
</dbReference>
<feature type="transmembrane region" description="Helical" evidence="6">
    <location>
        <begin position="151"/>
        <end position="173"/>
    </location>
</feature>
<evidence type="ECO:0000256" key="2">
    <source>
        <dbReference type="ARBA" id="ARBA00022448"/>
    </source>
</evidence>
<proteinExistence type="inferred from homology"/>
<comment type="similarity">
    <text evidence="6">Belongs to the inorganic phosphate transporter (PiT) (TC 2.A.20) family.</text>
</comment>
<evidence type="ECO:0000313" key="7">
    <source>
        <dbReference type="EMBL" id="MBO8453275.1"/>
    </source>
</evidence>
<comment type="subcellular location">
    <subcellularLocation>
        <location evidence="1 6">Membrane</location>
        <topology evidence="1 6">Multi-pass membrane protein</topology>
    </subcellularLocation>
</comment>
<evidence type="ECO:0000313" key="8">
    <source>
        <dbReference type="Proteomes" id="UP000771749"/>
    </source>
</evidence>
<feature type="transmembrane region" description="Helical" evidence="6">
    <location>
        <begin position="83"/>
        <end position="101"/>
    </location>
</feature>
<feature type="transmembrane region" description="Helical" evidence="6">
    <location>
        <begin position="6"/>
        <end position="24"/>
    </location>
</feature>
<evidence type="ECO:0000256" key="1">
    <source>
        <dbReference type="ARBA" id="ARBA00004141"/>
    </source>
</evidence>
<feature type="transmembrane region" description="Helical" evidence="6">
    <location>
        <begin position="45"/>
        <end position="63"/>
    </location>
</feature>
<sequence length="746" mass="83094">MDFIYLGFVIFLFVLAVSDLWVGVSNDAVNFLNSAIGSKVAKFRTIIIIAAIGVFFGAVMSNGMMDIARHGIFRPEQFSFQSIMYICLAVMVTDIILLDVFNSLGMPTSTTVSMVFELLGATFAFSMLEIAGNAGDLGFADYMNTEKALSVIMAIFVSVALAFFFGLVIEYICRLIFTFNYKKNLKWKIGIFGGIAATAIVYFLLIKGAKDLSFMTPEVKGWIAANTWELLGICLVSFTILMQILHFCRVNIFKVVVLIGTFALATAFAGNDLVNFIGVPLTGYDSYLDYMASGETDPDAHMMGVLNNPAKTPLIFLILAGMVMVIALATSKKAHNVTKTEISLAKQDEGDEMFGSSKVARSIVRWSSSMANGLIAITPPKARAWINRRFDSTQIEMEDGASYDLVRASVNLVVASLLIAFGTSLKLPLSTTYVTFMVAMGSSLADRAWSRESAVFRVTGVLSVIGGWFVTAGVAFASAFIIALLMHFGGNIVAVIIVIIGLAALIHNNIRYKEKNEEINGDKDFRAILSCRNAAETWPMVSRYIASNEYSFLNAMTDHYKDITDGLVEENVKILRKTSDELRKEKMKLKNLRRKETLALRHIDSEEGLRKSAWFHQRFNNMEQLYYSLRRICEPVYEHVDNNFSPLPEKYAAEFKSRRDKVTAIIGRIATLCKDGDYADLRSLDEDIARLQGEFSDMRKSLMADIQQGDVNLTVAYLYLNLLQESEQITIELQQMSRASRKFQQG</sequence>
<gene>
    <name evidence="7" type="ORF">IAC07_00960</name>
</gene>
<evidence type="ECO:0000256" key="6">
    <source>
        <dbReference type="RuleBase" id="RU363058"/>
    </source>
</evidence>
<dbReference type="AlphaFoldDB" id="A0A940DNH1"/>
<dbReference type="Proteomes" id="UP000771749">
    <property type="component" value="Unassembled WGS sequence"/>
</dbReference>
<dbReference type="PANTHER" id="PTHR11101:SF16">
    <property type="entry name" value="PHOSPHATE TRANSPORTER"/>
    <property type="match status" value="1"/>
</dbReference>
<dbReference type="InterPro" id="IPR001204">
    <property type="entry name" value="Phos_transporter"/>
</dbReference>
<evidence type="ECO:0000256" key="3">
    <source>
        <dbReference type="ARBA" id="ARBA00022692"/>
    </source>
</evidence>
<feature type="transmembrane region" description="Helical" evidence="6">
    <location>
        <begin position="405"/>
        <end position="425"/>
    </location>
</feature>
<keyword evidence="3 6" id="KW-0812">Transmembrane</keyword>
<organism evidence="7 8">
    <name type="scientific">Candidatus Cryptobacteroides gallistercoris</name>
    <dbReference type="NCBI Taxonomy" id="2840765"/>
    <lineage>
        <taxon>Bacteria</taxon>
        <taxon>Pseudomonadati</taxon>
        <taxon>Bacteroidota</taxon>
        <taxon>Bacteroidia</taxon>
        <taxon>Bacteroidales</taxon>
        <taxon>Candidatus Cryptobacteroides</taxon>
    </lineage>
</organism>
<dbReference type="GO" id="GO:0035435">
    <property type="term" value="P:phosphate ion transmembrane transport"/>
    <property type="evidence" value="ECO:0007669"/>
    <property type="project" value="TreeGrafter"/>
</dbReference>
<feature type="transmembrane region" description="Helical" evidence="6">
    <location>
        <begin position="113"/>
        <end position="131"/>
    </location>
</feature>
<keyword evidence="2 6" id="KW-0813">Transport</keyword>
<keyword evidence="6" id="KW-0592">Phosphate transport</keyword>
<feature type="transmembrane region" description="Helical" evidence="6">
    <location>
        <begin position="252"/>
        <end position="270"/>
    </location>
</feature>
<dbReference type="EMBL" id="JADIMJ010000018">
    <property type="protein sequence ID" value="MBO8453275.1"/>
    <property type="molecule type" value="Genomic_DNA"/>
</dbReference>
<dbReference type="GO" id="GO:0005315">
    <property type="term" value="F:phosphate transmembrane transporter activity"/>
    <property type="evidence" value="ECO:0007669"/>
    <property type="project" value="InterPro"/>
</dbReference>
<protein>
    <recommendedName>
        <fullName evidence="6">Phosphate transporter</fullName>
    </recommendedName>
</protein>
<reference evidence="7" key="1">
    <citation type="submission" date="2020-10" db="EMBL/GenBank/DDBJ databases">
        <authorList>
            <person name="Gilroy R."/>
        </authorList>
    </citation>
    <scope>NUCLEOTIDE SEQUENCE</scope>
    <source>
        <strain evidence="7">F1-3629</strain>
    </source>
</reference>
<dbReference type="GO" id="GO:0016020">
    <property type="term" value="C:membrane"/>
    <property type="evidence" value="ECO:0007669"/>
    <property type="project" value="UniProtKB-SubCell"/>
</dbReference>
<evidence type="ECO:0000256" key="4">
    <source>
        <dbReference type="ARBA" id="ARBA00022989"/>
    </source>
</evidence>
<feature type="transmembrane region" description="Helical" evidence="6">
    <location>
        <begin position="461"/>
        <end position="482"/>
    </location>
</feature>
<accession>A0A940DNH1</accession>
<name>A0A940DNH1_9BACT</name>
<keyword evidence="4 6" id="KW-1133">Transmembrane helix</keyword>
<keyword evidence="5 6" id="KW-0472">Membrane</keyword>
<reference evidence="7" key="2">
    <citation type="journal article" date="2021" name="PeerJ">
        <title>Extensive microbial diversity within the chicken gut microbiome revealed by metagenomics and culture.</title>
        <authorList>
            <person name="Gilroy R."/>
            <person name="Ravi A."/>
            <person name="Getino M."/>
            <person name="Pursley I."/>
            <person name="Horton D.L."/>
            <person name="Alikhan N.F."/>
            <person name="Baker D."/>
            <person name="Gharbi K."/>
            <person name="Hall N."/>
            <person name="Watson M."/>
            <person name="Adriaenssens E.M."/>
            <person name="Foster-Nyarko E."/>
            <person name="Jarju S."/>
            <person name="Secka A."/>
            <person name="Antonio M."/>
            <person name="Oren A."/>
            <person name="Chaudhuri R.R."/>
            <person name="La Ragione R."/>
            <person name="Hildebrand F."/>
            <person name="Pallen M.J."/>
        </authorList>
    </citation>
    <scope>NUCLEOTIDE SEQUENCE</scope>
    <source>
        <strain evidence="7">F1-3629</strain>
    </source>
</reference>
<feature type="transmembrane region" description="Helical" evidence="6">
    <location>
        <begin position="185"/>
        <end position="205"/>
    </location>
</feature>
<dbReference type="Pfam" id="PF01384">
    <property type="entry name" value="PHO4"/>
    <property type="match status" value="1"/>
</dbReference>
<feature type="transmembrane region" description="Helical" evidence="6">
    <location>
        <begin position="488"/>
        <end position="506"/>
    </location>
</feature>
<feature type="transmembrane region" description="Helical" evidence="6">
    <location>
        <begin position="312"/>
        <end position="330"/>
    </location>
</feature>
<comment type="caution">
    <text evidence="7">The sequence shown here is derived from an EMBL/GenBank/DDBJ whole genome shotgun (WGS) entry which is preliminary data.</text>
</comment>
<evidence type="ECO:0000256" key="5">
    <source>
        <dbReference type="ARBA" id="ARBA00023136"/>
    </source>
</evidence>